<dbReference type="GO" id="GO:0051536">
    <property type="term" value="F:iron-sulfur cluster binding"/>
    <property type="evidence" value="ECO:0007669"/>
    <property type="project" value="UniProtKB-KW"/>
</dbReference>
<sequence>MDKLAQSPVLAYIRILESCNAGCMMCKFARSKNKNVVTFDNFKKIVNDLVQIGVKEIRLTGGEPTIHKDIIPMIKYIKSLGLKTSLITNGLTLPLLAKQYEEAGLDKIICSLDSPYVEIHNELRGKDKMFENATLGLNLINQYNNASIYKIDISINTVISNKTFKSLLDFIPLLKKLGVNSWSLIQIKDNKDLELSAKEIIEYEGIANTLQKRLAETKIKLRTNCTNIFCKKINYDFDNICFYPLCVIYIDAINNTAIPCNCLIHRQNDLLLSKIIEKGIDKIWNEPKYVEKRIAFTKVATKTCIGCDPSNLFSNQNIINKLKITNNEDLREMILNEIR</sequence>
<dbReference type="Pfam" id="PF04055">
    <property type="entry name" value="Radical_SAM"/>
    <property type="match status" value="1"/>
</dbReference>
<dbReference type="InterPro" id="IPR058240">
    <property type="entry name" value="rSAM_sf"/>
</dbReference>
<protein>
    <recommendedName>
        <fullName evidence="5">Radical SAM core domain-containing protein</fullName>
    </recommendedName>
</protein>
<dbReference type="SFLD" id="SFLDS00029">
    <property type="entry name" value="Radical_SAM"/>
    <property type="match status" value="1"/>
</dbReference>
<evidence type="ECO:0000256" key="4">
    <source>
        <dbReference type="ARBA" id="ARBA00023014"/>
    </source>
</evidence>
<dbReference type="SMART" id="SM00729">
    <property type="entry name" value="Elp3"/>
    <property type="match status" value="1"/>
</dbReference>
<accession>A0A7M3SA67</accession>
<feature type="domain" description="Radical SAM core" evidence="5">
    <location>
        <begin position="5"/>
        <end position="213"/>
    </location>
</feature>
<reference evidence="6 7" key="2">
    <citation type="submission" date="2020-08" db="EMBL/GenBank/DDBJ databases">
        <authorList>
            <person name="Ueki A."/>
            <person name="Tonouchi A."/>
        </authorList>
    </citation>
    <scope>NUCLEOTIDE SEQUENCE [LARGE SCALE GENOMIC DNA]</scope>
    <source>
        <strain evidence="6 7">CTTW</strain>
    </source>
</reference>
<dbReference type="InterPro" id="IPR050377">
    <property type="entry name" value="Radical_SAM_PqqE_MftC-like"/>
</dbReference>
<dbReference type="GO" id="GO:0046872">
    <property type="term" value="F:metal ion binding"/>
    <property type="evidence" value="ECO:0007669"/>
    <property type="project" value="UniProtKB-KW"/>
</dbReference>
<dbReference type="EMBL" id="AP023368">
    <property type="protein sequence ID" value="BCK01485.1"/>
    <property type="molecule type" value="Genomic_DNA"/>
</dbReference>
<dbReference type="InterPro" id="IPR006638">
    <property type="entry name" value="Elp3/MiaA/NifB-like_rSAM"/>
</dbReference>
<evidence type="ECO:0000256" key="3">
    <source>
        <dbReference type="ARBA" id="ARBA00023004"/>
    </source>
</evidence>
<dbReference type="InterPro" id="IPR013785">
    <property type="entry name" value="Aldolase_TIM"/>
</dbReference>
<keyword evidence="3" id="KW-0408">Iron</keyword>
<dbReference type="AlphaFoldDB" id="A0A7M3SA67"/>
<organism evidence="6 7">
    <name type="scientific">Anaerocolumna chitinilytica</name>
    <dbReference type="NCBI Taxonomy" id="1727145"/>
    <lineage>
        <taxon>Bacteria</taxon>
        <taxon>Bacillati</taxon>
        <taxon>Bacillota</taxon>
        <taxon>Clostridia</taxon>
        <taxon>Lachnospirales</taxon>
        <taxon>Lachnospiraceae</taxon>
        <taxon>Anaerocolumna</taxon>
    </lineage>
</organism>
<evidence type="ECO:0000313" key="6">
    <source>
        <dbReference type="EMBL" id="BCK01485.1"/>
    </source>
</evidence>
<gene>
    <name evidence="6" type="ORF">bsdcttw_45250</name>
</gene>
<keyword evidence="1" id="KW-0949">S-adenosyl-L-methionine</keyword>
<dbReference type="KEGG" id="acht:bsdcttw_45250"/>
<keyword evidence="7" id="KW-1185">Reference proteome</keyword>
<dbReference type="Gene3D" id="3.20.20.70">
    <property type="entry name" value="Aldolase class I"/>
    <property type="match status" value="1"/>
</dbReference>
<name>A0A7M3SA67_9FIRM</name>
<reference evidence="6 7" key="1">
    <citation type="submission" date="2020-08" db="EMBL/GenBank/DDBJ databases">
        <title>Draft genome sequencing of an Anaerocolumna strain isolated from anoxic soil subjected to BSD treatment.</title>
        <authorList>
            <person name="Uek A."/>
            <person name="Tonouchi A."/>
        </authorList>
    </citation>
    <scope>NUCLEOTIDE SEQUENCE [LARGE SCALE GENOMIC DNA]</scope>
    <source>
        <strain evidence="6 7">CTTW</strain>
    </source>
</reference>
<dbReference type="PANTHER" id="PTHR11228:SF27">
    <property type="entry name" value="GLYCYL-RADICAL ENZYME ACTIVATING ENZYME MJ1227-RELATED"/>
    <property type="match status" value="1"/>
</dbReference>
<keyword evidence="2" id="KW-0479">Metal-binding</keyword>
<evidence type="ECO:0000256" key="1">
    <source>
        <dbReference type="ARBA" id="ARBA00022691"/>
    </source>
</evidence>
<keyword evidence="4" id="KW-0411">Iron-sulfur</keyword>
<dbReference type="RefSeq" id="WP_185257043.1">
    <property type="nucleotide sequence ID" value="NZ_AP023368.1"/>
</dbReference>
<evidence type="ECO:0000313" key="7">
    <source>
        <dbReference type="Proteomes" id="UP000515703"/>
    </source>
</evidence>
<proteinExistence type="predicted"/>
<dbReference type="Proteomes" id="UP000515703">
    <property type="component" value="Chromosome"/>
</dbReference>
<dbReference type="PROSITE" id="PS51918">
    <property type="entry name" value="RADICAL_SAM"/>
    <property type="match status" value="1"/>
</dbReference>
<dbReference type="SUPFAM" id="SSF102114">
    <property type="entry name" value="Radical SAM enzymes"/>
    <property type="match status" value="1"/>
</dbReference>
<evidence type="ECO:0000259" key="5">
    <source>
        <dbReference type="PROSITE" id="PS51918"/>
    </source>
</evidence>
<dbReference type="PANTHER" id="PTHR11228">
    <property type="entry name" value="RADICAL SAM DOMAIN PROTEIN"/>
    <property type="match status" value="1"/>
</dbReference>
<dbReference type="CDD" id="cd01335">
    <property type="entry name" value="Radical_SAM"/>
    <property type="match status" value="1"/>
</dbReference>
<dbReference type="InterPro" id="IPR007197">
    <property type="entry name" value="rSAM"/>
</dbReference>
<dbReference type="SFLD" id="SFLDG01067">
    <property type="entry name" value="SPASM/twitch_domain_containing"/>
    <property type="match status" value="1"/>
</dbReference>
<dbReference type="GO" id="GO:0003824">
    <property type="term" value="F:catalytic activity"/>
    <property type="evidence" value="ECO:0007669"/>
    <property type="project" value="InterPro"/>
</dbReference>
<evidence type="ECO:0000256" key="2">
    <source>
        <dbReference type="ARBA" id="ARBA00022723"/>
    </source>
</evidence>